<proteinExistence type="predicted"/>
<evidence type="ECO:0000313" key="2">
    <source>
        <dbReference type="EMBL" id="CAG8543632.1"/>
    </source>
</evidence>
<name>A0A9N9AUC7_9GLOM</name>
<dbReference type="EMBL" id="CAJVQA010002330">
    <property type="protein sequence ID" value="CAG8543632.1"/>
    <property type="molecule type" value="Genomic_DNA"/>
</dbReference>
<accession>A0A9N9AUC7</accession>
<feature type="region of interest" description="Disordered" evidence="1">
    <location>
        <begin position="80"/>
        <end position="99"/>
    </location>
</feature>
<keyword evidence="3" id="KW-1185">Reference proteome</keyword>
<comment type="caution">
    <text evidence="2">The sequence shown here is derived from an EMBL/GenBank/DDBJ whole genome shotgun (WGS) entry which is preliminary data.</text>
</comment>
<dbReference type="AlphaFoldDB" id="A0A9N9AUC7"/>
<evidence type="ECO:0000313" key="3">
    <source>
        <dbReference type="Proteomes" id="UP000789759"/>
    </source>
</evidence>
<organism evidence="2 3">
    <name type="scientific">Cetraspora pellucida</name>
    <dbReference type="NCBI Taxonomy" id="1433469"/>
    <lineage>
        <taxon>Eukaryota</taxon>
        <taxon>Fungi</taxon>
        <taxon>Fungi incertae sedis</taxon>
        <taxon>Mucoromycota</taxon>
        <taxon>Glomeromycotina</taxon>
        <taxon>Glomeromycetes</taxon>
        <taxon>Diversisporales</taxon>
        <taxon>Gigasporaceae</taxon>
        <taxon>Cetraspora</taxon>
    </lineage>
</organism>
<sequence length="99" mass="11937">MFYIQMLSSCWYCTNETDAEEPFISDFRAENLTTLEQKIIYRNIHNAYKRALYKTLQNKTKLYNLIELLKKFAEDDEQFKSDDMQDNDMNNKENSNLMI</sequence>
<protein>
    <submittedName>
        <fullName evidence="2">2818_t:CDS:1</fullName>
    </submittedName>
</protein>
<gene>
    <name evidence="2" type="ORF">CPELLU_LOCUS4414</name>
</gene>
<dbReference type="Proteomes" id="UP000789759">
    <property type="component" value="Unassembled WGS sequence"/>
</dbReference>
<evidence type="ECO:0000256" key="1">
    <source>
        <dbReference type="SAM" id="MobiDB-lite"/>
    </source>
</evidence>
<reference evidence="2" key="1">
    <citation type="submission" date="2021-06" db="EMBL/GenBank/DDBJ databases">
        <authorList>
            <person name="Kallberg Y."/>
            <person name="Tangrot J."/>
            <person name="Rosling A."/>
        </authorList>
    </citation>
    <scope>NUCLEOTIDE SEQUENCE</scope>
    <source>
        <strain evidence="2">FL966</strain>
    </source>
</reference>